<sequence>MDDWLTSPLSKIVTHFTEKNKEVFNNIFSQKCQVMGRLKGVQASIEIQCTNGLLKLKKRLLMELEETLDLEELFWWHKSSPWGSQYKIFLWPYNFPMGSKQIVLVEDKWGLDDISSHTIEFFRNLYTNEGLLQGTFPIWGKFPLRTDVDQARLSRKVMTEEVRYALFYMAPLQALGIDGLNAQFFQLQWKLFGPSIVSWVMNVFGGGSINPFFNKTLLVLILKSSSPEEISQFRPINLCLIISKVLTKDYAYALLTETDKFCGRAKYYY</sequence>
<keyword evidence="1" id="KW-0548">Nucleotidyltransferase</keyword>
<accession>A0A5B6W2D2</accession>
<dbReference type="GO" id="GO:0003964">
    <property type="term" value="F:RNA-directed DNA polymerase activity"/>
    <property type="evidence" value="ECO:0007669"/>
    <property type="project" value="UniProtKB-KW"/>
</dbReference>
<name>A0A5B6W2D2_9ROSI</name>
<keyword evidence="2" id="KW-1185">Reference proteome</keyword>
<reference evidence="2" key="1">
    <citation type="journal article" date="2019" name="Plant Biotechnol. J.">
        <title>Genome sequencing of the Australian wild diploid species Gossypium australe highlights disease resistance and delayed gland morphogenesis.</title>
        <authorList>
            <person name="Cai Y."/>
            <person name="Cai X."/>
            <person name="Wang Q."/>
            <person name="Wang P."/>
            <person name="Zhang Y."/>
            <person name="Cai C."/>
            <person name="Xu Y."/>
            <person name="Wang K."/>
            <person name="Zhou Z."/>
            <person name="Wang C."/>
            <person name="Geng S."/>
            <person name="Li B."/>
            <person name="Dong Q."/>
            <person name="Hou Y."/>
            <person name="Wang H."/>
            <person name="Ai P."/>
            <person name="Liu Z."/>
            <person name="Yi F."/>
            <person name="Sun M."/>
            <person name="An G."/>
            <person name="Cheng J."/>
            <person name="Zhang Y."/>
            <person name="Shi Q."/>
            <person name="Xie Y."/>
            <person name="Shi X."/>
            <person name="Chang Y."/>
            <person name="Huang F."/>
            <person name="Chen Y."/>
            <person name="Hong S."/>
            <person name="Mi L."/>
            <person name="Sun Q."/>
            <person name="Zhang L."/>
            <person name="Zhou B."/>
            <person name="Peng R."/>
            <person name="Zhang X."/>
            <person name="Liu F."/>
        </authorList>
    </citation>
    <scope>NUCLEOTIDE SEQUENCE [LARGE SCALE GENOMIC DNA]</scope>
    <source>
        <strain evidence="2">cv. PA1801</strain>
    </source>
</reference>
<gene>
    <name evidence="1" type="ORF">EPI10_025539</name>
</gene>
<dbReference type="Proteomes" id="UP000325315">
    <property type="component" value="Unassembled WGS sequence"/>
</dbReference>
<organism evidence="1 2">
    <name type="scientific">Gossypium australe</name>
    <dbReference type="NCBI Taxonomy" id="47621"/>
    <lineage>
        <taxon>Eukaryota</taxon>
        <taxon>Viridiplantae</taxon>
        <taxon>Streptophyta</taxon>
        <taxon>Embryophyta</taxon>
        <taxon>Tracheophyta</taxon>
        <taxon>Spermatophyta</taxon>
        <taxon>Magnoliopsida</taxon>
        <taxon>eudicotyledons</taxon>
        <taxon>Gunneridae</taxon>
        <taxon>Pentapetalae</taxon>
        <taxon>rosids</taxon>
        <taxon>malvids</taxon>
        <taxon>Malvales</taxon>
        <taxon>Malvaceae</taxon>
        <taxon>Malvoideae</taxon>
        <taxon>Gossypium</taxon>
    </lineage>
</organism>
<evidence type="ECO:0000313" key="1">
    <source>
        <dbReference type="EMBL" id="KAA3475348.1"/>
    </source>
</evidence>
<dbReference type="EMBL" id="SMMG02000005">
    <property type="protein sequence ID" value="KAA3475348.1"/>
    <property type="molecule type" value="Genomic_DNA"/>
</dbReference>
<keyword evidence="1" id="KW-0808">Transferase</keyword>
<protein>
    <submittedName>
        <fullName evidence="1">Reverse transcriptase</fullName>
    </submittedName>
</protein>
<comment type="caution">
    <text evidence="1">The sequence shown here is derived from an EMBL/GenBank/DDBJ whole genome shotgun (WGS) entry which is preliminary data.</text>
</comment>
<dbReference type="AlphaFoldDB" id="A0A5B6W2D2"/>
<evidence type="ECO:0000313" key="2">
    <source>
        <dbReference type="Proteomes" id="UP000325315"/>
    </source>
</evidence>
<keyword evidence="1" id="KW-0695">RNA-directed DNA polymerase</keyword>
<proteinExistence type="predicted"/>